<dbReference type="HOGENOM" id="CLU_345425_0_0_11"/>
<evidence type="ECO:0000259" key="2">
    <source>
        <dbReference type="PROSITE" id="PS50837"/>
    </source>
</evidence>
<organism evidence="3 4">
    <name type="scientific">Streptomyces afghaniensis 772</name>
    <dbReference type="NCBI Taxonomy" id="1283301"/>
    <lineage>
        <taxon>Bacteria</taxon>
        <taxon>Bacillati</taxon>
        <taxon>Actinomycetota</taxon>
        <taxon>Actinomycetes</taxon>
        <taxon>Kitasatosporales</taxon>
        <taxon>Streptomycetaceae</taxon>
        <taxon>Streptomyces</taxon>
    </lineage>
</organism>
<dbReference type="PANTHER" id="PTHR46844">
    <property type="entry name" value="SLR5058 PROTEIN"/>
    <property type="match status" value="1"/>
</dbReference>
<evidence type="ECO:0000313" key="3">
    <source>
        <dbReference type="EMBL" id="EPJ42797.1"/>
    </source>
</evidence>
<dbReference type="OrthoDB" id="135105at2"/>
<proteinExistence type="predicted"/>
<feature type="domain" description="NACHT" evidence="2">
    <location>
        <begin position="226"/>
        <end position="431"/>
    </location>
</feature>
<accession>S4N489</accession>
<dbReference type="PANTHER" id="PTHR46844:SF1">
    <property type="entry name" value="SLR5058 PROTEIN"/>
    <property type="match status" value="1"/>
</dbReference>
<comment type="caution">
    <text evidence="3">The sequence shown here is derived from an EMBL/GenBank/DDBJ whole genome shotgun (WGS) entry which is preliminary data.</text>
</comment>
<feature type="region of interest" description="Disordered" evidence="1">
    <location>
        <begin position="97"/>
        <end position="131"/>
    </location>
</feature>
<dbReference type="Gene3D" id="3.40.50.300">
    <property type="entry name" value="P-loop containing nucleotide triphosphate hydrolases"/>
    <property type="match status" value="1"/>
</dbReference>
<evidence type="ECO:0000256" key="1">
    <source>
        <dbReference type="SAM" id="MobiDB-lite"/>
    </source>
</evidence>
<gene>
    <name evidence="3" type="ORF">STAFG_0152</name>
</gene>
<keyword evidence="4" id="KW-1185">Reference proteome</keyword>
<dbReference type="RefSeq" id="WP_020282233.1">
    <property type="nucleotide sequence ID" value="NZ_KE355412.1"/>
</dbReference>
<sequence>MTRETALAQEPVPQRGRQLLAAELKELLAESGLHRATARRQANKLLQKWRVEAPLSEQRVSELFVHGKPGSNFRQLWALVGVMLVAKGVLTEEEVSTARYAKRPPEADTTQGPPAPHTAVHRPPPRPDPRPLVPGAADRWWSYWYRIWELADAAPGPKPDPHLGAYLRAALRAAEEHPYPQLFDAPRSAPTDGYVPQRVTVLSAPGSGPAQDTLLPATDLFTAEGAVRLLTAGPGGGKSTLLRVHVTEEATRMADRGNRRRDGTVPVLVRASRLPTDVPLADALATAVGDALSPYLSPGTLTADFFRKPPYTKEKWLVLVDGLDEVPQPGARAALLHRLAEAANEGPYRVVVTTRPLRPEELDASAVHPALYELLSFTDDDVRGYVRTRFTDRADPELDTAQFAAWMADTHLQDLARTPLIAAMLCRIYLDNPGFPPPDGRTAVYTDFVELIDRRNPHKQIRETHQRAIDALLRDLQRVPDREAVTAAAEAALRALPDIVGHLAHRLLHASDTTVDDALADHEHGRPPAPVQAADWTGFLTELLLPTGLLTLHGGQLDFPHRTFQEYHAARYVTEHPRDRAAAIRTILDSRWIRLPFTRRIWTMSVAKPSLRAMFGRAGASFLTRADMSYVGFVLDLAAGTDGIDLGRKLHRIADQGGVEGGTFVALQAALGTKVPAEAAEAARTTLVDVALGSGRGPGEQRVLAAETLSRLGDERGLTALTALAEDPDLLDAVDPLHRDAPGPTFMSPSLELWDGDGGGVSFARRRSRLDTARKLTAVMRDPTLDPAVRREAARVRRAFGRLIKDPDLTAEGPADGA</sequence>
<dbReference type="InterPro" id="IPR007111">
    <property type="entry name" value="NACHT_NTPase"/>
</dbReference>
<evidence type="ECO:0000313" key="4">
    <source>
        <dbReference type="Proteomes" id="UP000015001"/>
    </source>
</evidence>
<dbReference type="InterPro" id="IPR027417">
    <property type="entry name" value="P-loop_NTPase"/>
</dbReference>
<dbReference type="EMBL" id="AOPY01000981">
    <property type="protein sequence ID" value="EPJ42797.1"/>
    <property type="molecule type" value="Genomic_DNA"/>
</dbReference>
<dbReference type="Pfam" id="PF05729">
    <property type="entry name" value="NACHT"/>
    <property type="match status" value="1"/>
</dbReference>
<dbReference type="PROSITE" id="PS50837">
    <property type="entry name" value="NACHT"/>
    <property type="match status" value="1"/>
</dbReference>
<reference evidence="3 4" key="1">
    <citation type="submission" date="2013-02" db="EMBL/GenBank/DDBJ databases">
        <title>Draft Genome Sequence of Streptomyces afghaniensis, Which Produces Compounds of the Julimycin B-Complex.</title>
        <authorList>
            <person name="Gruening B.A."/>
            <person name="Praeg A."/>
            <person name="Erxleben A."/>
            <person name="Guenther S."/>
            <person name="Fiedler H.-P."/>
            <person name="Goodfellow M."/>
            <person name="Mueller M."/>
        </authorList>
    </citation>
    <scope>NUCLEOTIDE SEQUENCE [LARGE SCALE GENOMIC DNA]</scope>
    <source>
        <strain evidence="3 4">772</strain>
    </source>
</reference>
<dbReference type="Proteomes" id="UP000015001">
    <property type="component" value="Unassembled WGS sequence"/>
</dbReference>
<dbReference type="AlphaFoldDB" id="S4N489"/>
<dbReference type="PATRIC" id="fig|1283301.3.peg.142"/>
<protein>
    <recommendedName>
        <fullName evidence="2">NACHT domain-containing protein</fullName>
    </recommendedName>
</protein>
<name>S4N489_9ACTN</name>